<protein>
    <submittedName>
        <fullName evidence="2">Bacteriocin secretion protein, putative</fullName>
    </submittedName>
</protein>
<feature type="region of interest" description="Disordered" evidence="1">
    <location>
        <begin position="532"/>
        <end position="557"/>
    </location>
</feature>
<sequence length="711" mass="80094">MVSFATLWSTSLDLWVKQVLKDLRRHRIRALLGLLTTLSRRRGLEAFFIAIIHSRGDCNDPVITLLLRLCELSRYKGDHHESKNAETETSKNASKDRGMDDVRMPASCMLSRCILASLTPMLLHVFLSRRKVSIKSQGIWHCYSAIIHDVTGFLKSTSDFAESKIIRCWKSASRLRSIRVYRPCNSTVGITTSDSLERAILGSKSIAPLLRQVDLSESASQNNIVERIKYSAVGNAHPVDNISGLQTVLVSISELYTARASGDIPCSLYQVYEHMQNGQGTINSYVEDAIVYLQRIKRLDLEFRNSRVQMLREAAKDYYSLKQTLGHHTDGPVREAGVWENVKRVFRINSIPLRPPNTGFYTRLLGSTLDKHSTRQLMDDRQVSHIVGHSLLFCSEHVGIFAKLHSAVKHAGGELPSPSHSRLLLLAAKAILLNFPENELSVTRHVKLESPLMVYYSFLRLIDAMSSDVFSSVAQQPLRPSTQMAVAWIADGISEYSNKYSRDNTVYKHSGSFSGTNGDTSSDIRYRTESVQEPTCETSHIAEGDGDPSSDGSAPVSMLSKRRTIVESLSNIGGRRMYLTEEALLCILRAHATVFKVNFDHLREAFRNIREYFTLLLEQSKAYTPAEEGHVPYVDMVGEVFDGTRMLHNDVKGSLNRLIVPYSLFEYAQMVFSRLSEYGSKAMYPQAFWLANCHMSMLGKRIRGRVGELHL</sequence>
<organism evidence="2 3">
    <name type="scientific">Babesia ovis</name>
    <dbReference type="NCBI Taxonomy" id="5869"/>
    <lineage>
        <taxon>Eukaryota</taxon>
        <taxon>Sar</taxon>
        <taxon>Alveolata</taxon>
        <taxon>Apicomplexa</taxon>
        <taxon>Aconoidasida</taxon>
        <taxon>Piroplasmida</taxon>
        <taxon>Babesiidae</taxon>
        <taxon>Babesia</taxon>
    </lineage>
</organism>
<dbReference type="AlphaFoldDB" id="A0A9W5WWB5"/>
<evidence type="ECO:0000256" key="1">
    <source>
        <dbReference type="SAM" id="MobiDB-lite"/>
    </source>
</evidence>
<proteinExistence type="predicted"/>
<keyword evidence="3" id="KW-1185">Reference proteome</keyword>
<evidence type="ECO:0000313" key="2">
    <source>
        <dbReference type="EMBL" id="GFE55796.1"/>
    </source>
</evidence>
<gene>
    <name evidence="2" type="ORF">BaOVIS_032000</name>
</gene>
<reference evidence="2" key="1">
    <citation type="submission" date="2019-12" db="EMBL/GenBank/DDBJ databases">
        <title>Genome sequence of Babesia ovis.</title>
        <authorList>
            <person name="Yamagishi J."/>
            <person name="Sevinc F."/>
            <person name="Xuan X."/>
        </authorList>
    </citation>
    <scope>NUCLEOTIDE SEQUENCE</scope>
    <source>
        <strain evidence="2">Selcuk</strain>
    </source>
</reference>
<dbReference type="OrthoDB" id="366074at2759"/>
<evidence type="ECO:0000313" key="3">
    <source>
        <dbReference type="Proteomes" id="UP001057455"/>
    </source>
</evidence>
<dbReference type="Proteomes" id="UP001057455">
    <property type="component" value="Unassembled WGS sequence"/>
</dbReference>
<comment type="caution">
    <text evidence="2">The sequence shown here is derived from an EMBL/GenBank/DDBJ whole genome shotgun (WGS) entry which is preliminary data.</text>
</comment>
<dbReference type="EMBL" id="BLIY01000024">
    <property type="protein sequence ID" value="GFE55796.1"/>
    <property type="molecule type" value="Genomic_DNA"/>
</dbReference>
<accession>A0A9W5WWB5</accession>
<name>A0A9W5WWB5_BABOV</name>